<comment type="caution">
    <text evidence="2">The sequence shown here is derived from an EMBL/GenBank/DDBJ whole genome shotgun (WGS) entry which is preliminary data.</text>
</comment>
<dbReference type="EMBL" id="MU404350">
    <property type="protein sequence ID" value="KAI1618872.1"/>
    <property type="molecule type" value="Genomic_DNA"/>
</dbReference>
<dbReference type="PANTHER" id="PTHR33112">
    <property type="entry name" value="DOMAIN PROTEIN, PUTATIVE-RELATED"/>
    <property type="match status" value="1"/>
</dbReference>
<dbReference type="Pfam" id="PF06985">
    <property type="entry name" value="HET"/>
    <property type="match status" value="1"/>
</dbReference>
<gene>
    <name evidence="2" type="ORF">EDD36DRAFT_44447</name>
</gene>
<name>A0AAN6E7X2_9EURO</name>
<proteinExistence type="predicted"/>
<reference evidence="2" key="1">
    <citation type="journal article" date="2022" name="bioRxiv">
        <title>Deciphering the potential niche of two novel black yeast fungi from a biological soil crust based on their genomes, phenotypes, and melanin regulation.</title>
        <authorList>
            <consortium name="DOE Joint Genome Institute"/>
            <person name="Carr E.C."/>
            <person name="Barton Q."/>
            <person name="Grambo S."/>
            <person name="Sullivan M."/>
            <person name="Renfro C.M."/>
            <person name="Kuo A."/>
            <person name="Pangilinan J."/>
            <person name="Lipzen A."/>
            <person name="Keymanesh K."/>
            <person name="Savage E."/>
            <person name="Barry K."/>
            <person name="Grigoriev I.V."/>
            <person name="Riekhof W.R."/>
            <person name="Harris S.S."/>
        </authorList>
    </citation>
    <scope>NUCLEOTIDE SEQUENCE</scope>
    <source>
        <strain evidence="2">JF 03-4F</strain>
    </source>
</reference>
<protein>
    <submittedName>
        <fullName evidence="2">Heterokaryon incompatibility protein-domain-containing protein</fullName>
    </submittedName>
</protein>
<dbReference type="AlphaFoldDB" id="A0AAN6E7X2"/>
<accession>A0AAN6E7X2</accession>
<dbReference type="InterPro" id="IPR010730">
    <property type="entry name" value="HET"/>
</dbReference>
<dbReference type="Proteomes" id="UP001203852">
    <property type="component" value="Unassembled WGS sequence"/>
</dbReference>
<evidence type="ECO:0000259" key="1">
    <source>
        <dbReference type="Pfam" id="PF06985"/>
    </source>
</evidence>
<organism evidence="2 3">
    <name type="scientific">Exophiala viscosa</name>
    <dbReference type="NCBI Taxonomy" id="2486360"/>
    <lineage>
        <taxon>Eukaryota</taxon>
        <taxon>Fungi</taxon>
        <taxon>Dikarya</taxon>
        <taxon>Ascomycota</taxon>
        <taxon>Pezizomycotina</taxon>
        <taxon>Eurotiomycetes</taxon>
        <taxon>Chaetothyriomycetidae</taxon>
        <taxon>Chaetothyriales</taxon>
        <taxon>Herpotrichiellaceae</taxon>
        <taxon>Exophiala</taxon>
    </lineage>
</organism>
<sequence length="652" mass="74290">MQLKILARRKLSAISCARSEGKPDDQPSYLLTKDHGLNELGLCRDCSKLEWLNMAQWDGNVLKKNHWDILATRSRCRLCALIASTIRDMRQTSLKNVILGMDIPQSARCQLRLTLRGSMLHVSLDGPHRSAPIASFELYCEPAVIHQRHDLSHEIKDVLPHCCRGILQSQQDMESHLAPVLPFRVLDLGLTHSYDPDTSIQLHITTESERAGYVALSHRWGLKSKQQMPSRTTLSNLGQQRRGIEFNRLPRTFQDAVTVTRMLGFRYLWIDALCIIQDDPDDWRLQSASMGTIFKHASMTVAVHSARTSAEGFLWRREVPEYLSIQPERHRDDTTTAVYTRIPKLSDAAIARGFHGGEIIKRGWCLQELCLSQRILHFVEDDMIWECAHQPFSRPGIHTQARHLRTSDSVQEGLKGWLSIVEHYSSCQLTKTNDKLAAVAGLASVWPTQSDYSSMDSYHFGIWAKYLHTSLLWMQEGAKGTRLVKRLERAPTWSWASVDGEIKFYPSHRSDTVSKADIDLISFNYPETGQQTDRLLGGSCSLRLRAVVVEGLEVPTLDRWKFLPFAPSQPRYFLVLYEQSKRVGWASPDEPWIDGTKLLCIRIASKGSGDNHRCYVLITKQDEKGEHIRLGMGCIFRTEILDNLSPRVISIR</sequence>
<dbReference type="PANTHER" id="PTHR33112:SF16">
    <property type="entry name" value="HETEROKARYON INCOMPATIBILITY DOMAIN-CONTAINING PROTEIN"/>
    <property type="match status" value="1"/>
</dbReference>
<evidence type="ECO:0000313" key="3">
    <source>
        <dbReference type="Proteomes" id="UP001203852"/>
    </source>
</evidence>
<keyword evidence="3" id="KW-1185">Reference proteome</keyword>
<feature type="domain" description="Heterokaryon incompatibility" evidence="1">
    <location>
        <begin position="213"/>
        <end position="368"/>
    </location>
</feature>
<evidence type="ECO:0000313" key="2">
    <source>
        <dbReference type="EMBL" id="KAI1618872.1"/>
    </source>
</evidence>